<reference evidence="4 5" key="1">
    <citation type="submission" date="2015-06" db="EMBL/GenBank/DDBJ databases">
        <title>Talaromyces atroroseus IBT 11181 draft genome.</title>
        <authorList>
            <person name="Rasmussen K.B."/>
            <person name="Rasmussen S."/>
            <person name="Petersen B."/>
            <person name="Sicheritz-Ponten T."/>
            <person name="Mortensen U.H."/>
            <person name="Thrane U."/>
        </authorList>
    </citation>
    <scope>NUCLEOTIDE SEQUENCE [LARGE SCALE GENOMIC DNA]</scope>
    <source>
        <strain evidence="4 5">IBT 11181</strain>
    </source>
</reference>
<dbReference type="Pfam" id="PF05224">
    <property type="entry name" value="NDT80_PhoG"/>
    <property type="match status" value="1"/>
</dbReference>
<keyword evidence="1" id="KW-0238">DNA-binding</keyword>
<dbReference type="PANTHER" id="PTHR35144">
    <property type="entry name" value="MEIOSIS-SPECIFIC TRANSCRIPTION FACTOR NDT80"/>
    <property type="match status" value="1"/>
</dbReference>
<comment type="caution">
    <text evidence="4">The sequence shown here is derived from an EMBL/GenBank/DDBJ whole genome shotgun (WGS) entry which is preliminary data.</text>
</comment>
<feature type="region of interest" description="Disordered" evidence="2">
    <location>
        <begin position="178"/>
        <end position="198"/>
    </location>
</feature>
<organism evidence="4 5">
    <name type="scientific">Talaromyces atroroseus</name>
    <dbReference type="NCBI Taxonomy" id="1441469"/>
    <lineage>
        <taxon>Eukaryota</taxon>
        <taxon>Fungi</taxon>
        <taxon>Dikarya</taxon>
        <taxon>Ascomycota</taxon>
        <taxon>Pezizomycotina</taxon>
        <taxon>Eurotiomycetes</taxon>
        <taxon>Eurotiomycetidae</taxon>
        <taxon>Eurotiales</taxon>
        <taxon>Trichocomaceae</taxon>
        <taxon>Talaromyces</taxon>
        <taxon>Talaromyces sect. Trachyspermi</taxon>
    </lineage>
</organism>
<dbReference type="GO" id="GO:0051321">
    <property type="term" value="P:meiotic cell cycle"/>
    <property type="evidence" value="ECO:0007669"/>
    <property type="project" value="TreeGrafter"/>
</dbReference>
<sequence length="568" mass="62822">MSDPFSVDNVEGDESSDAGISPEYGNPGTGQDENGLPPDVISFDSHSRIGEREADKTSILRFHPLSLPQSELLVDSVGDPLSSSIQIQAHLRGRFSHSEDSPSGTVGINNKDHVAEGSKDAIGLIFYRRNKFKVFGTVSIPVTLNGIKRRDSHISRITSLHAELDAIESLEGTPVRVIHSNPKDKGINTSSRLDTTSSRSNLKTTLMAEALPRVDLRFDGNGHSEEPPRHDHAMSVPVCWEKLQFRHATAKKRGTWQYFYLRLTVTATLEDGKSHILSRTQSSAITVRGRSPQSFPSHTSKVNKTRPNNGRGQGMSNFAKTDPILPNMQDHGKETTWRNSPLDFASIDCQTTLDVAPENLLFYDFSDLGVWNNNNLRWRDSEAQNTEVHEYLDGVDAPISPVNASANSNHPTGSHDLGYSNSLFVPSLDTHLLPSIPNLDSIFNLPHSLSSLSADYSNIPDMPSAHSTSFTSFPPKTGLENNGTISTATCFAIKDSSGQNMPKSENPESETDETDDERRTYSYEYIPLSINDWTVPVEAVYRPHGVHARKVQNVEKSITKKRYFLSVK</sequence>
<keyword evidence="5" id="KW-1185">Reference proteome</keyword>
<dbReference type="Proteomes" id="UP000214365">
    <property type="component" value="Unassembled WGS sequence"/>
</dbReference>
<dbReference type="OrthoDB" id="4226760at2759"/>
<feature type="region of interest" description="Disordered" evidence="2">
    <location>
        <begin position="495"/>
        <end position="518"/>
    </location>
</feature>
<evidence type="ECO:0000313" key="4">
    <source>
        <dbReference type="EMBL" id="OKL57741.1"/>
    </source>
</evidence>
<protein>
    <recommendedName>
        <fullName evidence="3">NDT80 domain-containing protein</fullName>
    </recommendedName>
</protein>
<dbReference type="InterPro" id="IPR008967">
    <property type="entry name" value="p53-like_TF_DNA-bd_sf"/>
</dbReference>
<feature type="domain" description="NDT80" evidence="3">
    <location>
        <begin position="124"/>
        <end position="297"/>
    </location>
</feature>
<dbReference type="InterPro" id="IPR037141">
    <property type="entry name" value="NDT80_DNA-bd_dom_sf"/>
</dbReference>
<evidence type="ECO:0000313" key="5">
    <source>
        <dbReference type="Proteomes" id="UP000214365"/>
    </source>
</evidence>
<dbReference type="STRING" id="1441469.A0A225A9Y7"/>
<dbReference type="PANTHER" id="PTHR35144:SF1">
    <property type="entry name" value="PROTEIN PACG"/>
    <property type="match status" value="1"/>
</dbReference>
<dbReference type="SUPFAM" id="SSF49417">
    <property type="entry name" value="p53-like transcription factors"/>
    <property type="match status" value="1"/>
</dbReference>
<dbReference type="GeneID" id="31006675"/>
<dbReference type="RefSeq" id="XP_020117862.1">
    <property type="nucleotide sequence ID" value="XM_020262214.1"/>
</dbReference>
<dbReference type="InterPro" id="IPR052605">
    <property type="entry name" value="Fungal_trans_regulator"/>
</dbReference>
<feature type="compositionally biased region" description="Low complexity" evidence="2">
    <location>
        <begin position="188"/>
        <end position="198"/>
    </location>
</feature>
<gene>
    <name evidence="4" type="ORF">UA08_06919</name>
</gene>
<evidence type="ECO:0000256" key="1">
    <source>
        <dbReference type="ARBA" id="ARBA00023125"/>
    </source>
</evidence>
<evidence type="ECO:0000259" key="3">
    <source>
        <dbReference type="Pfam" id="PF05224"/>
    </source>
</evidence>
<dbReference type="GO" id="GO:0003700">
    <property type="term" value="F:DNA-binding transcription factor activity"/>
    <property type="evidence" value="ECO:0007669"/>
    <property type="project" value="InterPro"/>
</dbReference>
<name>A0A225A9Y7_TALAT</name>
<accession>A0A225A9Y7</accession>
<dbReference type="InterPro" id="IPR024061">
    <property type="entry name" value="NDT80_DNA-bd_dom"/>
</dbReference>
<feature type="region of interest" description="Disordered" evidence="2">
    <location>
        <begin position="281"/>
        <end position="314"/>
    </location>
</feature>
<dbReference type="EMBL" id="LFMY01000011">
    <property type="protein sequence ID" value="OKL57741.1"/>
    <property type="molecule type" value="Genomic_DNA"/>
</dbReference>
<dbReference type="GO" id="GO:0045944">
    <property type="term" value="P:positive regulation of transcription by RNA polymerase II"/>
    <property type="evidence" value="ECO:0007669"/>
    <property type="project" value="TreeGrafter"/>
</dbReference>
<evidence type="ECO:0000256" key="2">
    <source>
        <dbReference type="SAM" id="MobiDB-lite"/>
    </source>
</evidence>
<dbReference type="Gene3D" id="2.60.40.1390">
    <property type="entry name" value="NDT80 DNA-binding domain"/>
    <property type="match status" value="1"/>
</dbReference>
<proteinExistence type="predicted"/>
<dbReference type="AlphaFoldDB" id="A0A225A9Y7"/>
<dbReference type="GO" id="GO:0000228">
    <property type="term" value="C:nuclear chromosome"/>
    <property type="evidence" value="ECO:0007669"/>
    <property type="project" value="TreeGrafter"/>
</dbReference>
<dbReference type="GO" id="GO:0003677">
    <property type="term" value="F:DNA binding"/>
    <property type="evidence" value="ECO:0007669"/>
    <property type="project" value="UniProtKB-KW"/>
</dbReference>
<feature type="region of interest" description="Disordered" evidence="2">
    <location>
        <begin position="1"/>
        <end position="40"/>
    </location>
</feature>